<keyword evidence="2 5" id="KW-0238">DNA-binding</keyword>
<dbReference type="RefSeq" id="WP_090716278.1">
    <property type="nucleotide sequence ID" value="NZ_CBCSKY010000023.1"/>
</dbReference>
<evidence type="ECO:0000256" key="1">
    <source>
        <dbReference type="ARBA" id="ARBA00023015"/>
    </source>
</evidence>
<evidence type="ECO:0000313" key="5">
    <source>
        <dbReference type="EMBL" id="SDJ75148.1"/>
    </source>
</evidence>
<dbReference type="GO" id="GO:0003700">
    <property type="term" value="F:DNA-binding transcription factor activity"/>
    <property type="evidence" value="ECO:0007669"/>
    <property type="project" value="InterPro"/>
</dbReference>
<dbReference type="EMBL" id="FNDX01000023">
    <property type="protein sequence ID" value="SDJ75148.1"/>
    <property type="molecule type" value="Genomic_DNA"/>
</dbReference>
<dbReference type="STRING" id="1174501.SAMN05216192_12352"/>
<dbReference type="SMART" id="SM00347">
    <property type="entry name" value="HTH_MARR"/>
    <property type="match status" value="1"/>
</dbReference>
<dbReference type="OrthoDB" id="327696at2"/>
<dbReference type="SUPFAM" id="SSF46785">
    <property type="entry name" value="Winged helix' DNA-binding domain"/>
    <property type="match status" value="1"/>
</dbReference>
<keyword evidence="3" id="KW-0804">Transcription</keyword>
<dbReference type="PANTHER" id="PTHR42756:SF1">
    <property type="entry name" value="TRANSCRIPTIONAL REPRESSOR OF EMRAB OPERON"/>
    <property type="match status" value="1"/>
</dbReference>
<keyword evidence="1" id="KW-0805">Transcription regulation</keyword>
<evidence type="ECO:0000256" key="3">
    <source>
        <dbReference type="ARBA" id="ARBA00023163"/>
    </source>
</evidence>
<dbReference type="PRINTS" id="PR00598">
    <property type="entry name" value="HTHMARR"/>
</dbReference>
<dbReference type="Pfam" id="PF01047">
    <property type="entry name" value="MarR"/>
    <property type="match status" value="1"/>
</dbReference>
<dbReference type="PANTHER" id="PTHR42756">
    <property type="entry name" value="TRANSCRIPTIONAL REGULATOR, MARR"/>
    <property type="match status" value="1"/>
</dbReference>
<dbReference type="Gene3D" id="1.10.10.10">
    <property type="entry name" value="Winged helix-like DNA-binding domain superfamily/Winged helix DNA-binding domain"/>
    <property type="match status" value="1"/>
</dbReference>
<organism evidence="5 6">
    <name type="scientific">Paenibacillus typhae</name>
    <dbReference type="NCBI Taxonomy" id="1174501"/>
    <lineage>
        <taxon>Bacteria</taxon>
        <taxon>Bacillati</taxon>
        <taxon>Bacillota</taxon>
        <taxon>Bacilli</taxon>
        <taxon>Bacillales</taxon>
        <taxon>Paenibacillaceae</taxon>
        <taxon>Paenibacillus</taxon>
    </lineage>
</organism>
<dbReference type="GO" id="GO:0003677">
    <property type="term" value="F:DNA binding"/>
    <property type="evidence" value="ECO:0007669"/>
    <property type="project" value="UniProtKB-KW"/>
</dbReference>
<evidence type="ECO:0000256" key="2">
    <source>
        <dbReference type="ARBA" id="ARBA00023125"/>
    </source>
</evidence>
<dbReference type="PROSITE" id="PS50995">
    <property type="entry name" value="HTH_MARR_2"/>
    <property type="match status" value="1"/>
</dbReference>
<dbReference type="InterPro" id="IPR000835">
    <property type="entry name" value="HTH_MarR-typ"/>
</dbReference>
<gene>
    <name evidence="5" type="ORF">SAMN05216192_12352</name>
</gene>
<accession>A0A1G8WA67</accession>
<name>A0A1G8WA67_9BACL</name>
<protein>
    <submittedName>
        <fullName evidence="5">DNA-binding transcriptional regulator, MarR family</fullName>
    </submittedName>
</protein>
<feature type="domain" description="HTH marR-type" evidence="4">
    <location>
        <begin position="1"/>
        <end position="140"/>
    </location>
</feature>
<sequence>MAQKIDPLIEALGLSMWRVQRKITSQMSLHKEIGLTVPQFHLLHIIAREKKARVIQLAEQLDVKSSAVTVMLDRLELLGLTARVQDENDRRAVTVTLTEKGEELLKEAQNRSLVLLTEHLAILKPEELEKFAEYYTLLEKQER</sequence>
<reference evidence="6" key="1">
    <citation type="submission" date="2016-10" db="EMBL/GenBank/DDBJ databases">
        <authorList>
            <person name="Varghese N."/>
            <person name="Submissions S."/>
        </authorList>
    </citation>
    <scope>NUCLEOTIDE SEQUENCE [LARGE SCALE GENOMIC DNA]</scope>
    <source>
        <strain evidence="6">CGMCC 1.11012</strain>
    </source>
</reference>
<keyword evidence="6" id="KW-1185">Reference proteome</keyword>
<dbReference type="AlphaFoldDB" id="A0A1G8WA67"/>
<dbReference type="InterPro" id="IPR036388">
    <property type="entry name" value="WH-like_DNA-bd_sf"/>
</dbReference>
<evidence type="ECO:0000313" key="6">
    <source>
        <dbReference type="Proteomes" id="UP000199050"/>
    </source>
</evidence>
<dbReference type="Proteomes" id="UP000199050">
    <property type="component" value="Unassembled WGS sequence"/>
</dbReference>
<evidence type="ECO:0000259" key="4">
    <source>
        <dbReference type="PROSITE" id="PS50995"/>
    </source>
</evidence>
<dbReference type="InterPro" id="IPR036390">
    <property type="entry name" value="WH_DNA-bd_sf"/>
</dbReference>
<proteinExistence type="predicted"/>